<accession>A0A0F8WI13</accession>
<organism evidence="1">
    <name type="scientific">marine sediment metagenome</name>
    <dbReference type="NCBI Taxonomy" id="412755"/>
    <lineage>
        <taxon>unclassified sequences</taxon>
        <taxon>metagenomes</taxon>
        <taxon>ecological metagenomes</taxon>
    </lineage>
</organism>
<dbReference type="EMBL" id="LAZR01065081">
    <property type="protein sequence ID" value="KKK56263.1"/>
    <property type="molecule type" value="Genomic_DNA"/>
</dbReference>
<proteinExistence type="predicted"/>
<protein>
    <submittedName>
        <fullName evidence="1">Uncharacterized protein</fullName>
    </submittedName>
</protein>
<dbReference type="AlphaFoldDB" id="A0A0F8WI13"/>
<comment type="caution">
    <text evidence="1">The sequence shown here is derived from an EMBL/GenBank/DDBJ whole genome shotgun (WGS) entry which is preliminary data.</text>
</comment>
<name>A0A0F8WI13_9ZZZZ</name>
<evidence type="ECO:0000313" key="1">
    <source>
        <dbReference type="EMBL" id="KKK56263.1"/>
    </source>
</evidence>
<sequence>MTTKHTPLPWLVLGSRSDGKRFIKREGWTASTAIASTNYDADGRNADFIVRAANNFYPLLKALENIRRMATTDPTNLPQKMFAGDIAARATAAIEEAKKEA</sequence>
<reference evidence="1" key="1">
    <citation type="journal article" date="2015" name="Nature">
        <title>Complex archaea that bridge the gap between prokaryotes and eukaryotes.</title>
        <authorList>
            <person name="Spang A."/>
            <person name="Saw J.H."/>
            <person name="Jorgensen S.L."/>
            <person name="Zaremba-Niedzwiedzka K."/>
            <person name="Martijn J."/>
            <person name="Lind A.E."/>
            <person name="van Eijk R."/>
            <person name="Schleper C."/>
            <person name="Guy L."/>
            <person name="Ettema T.J."/>
        </authorList>
    </citation>
    <scope>NUCLEOTIDE SEQUENCE</scope>
</reference>
<gene>
    <name evidence="1" type="ORF">LCGC14_3066260</name>
</gene>